<dbReference type="AlphaFoldDB" id="M6JJM0"/>
<dbReference type="Proteomes" id="UP000012106">
    <property type="component" value="Unassembled WGS sequence"/>
</dbReference>
<comment type="caution">
    <text evidence="1">The sequence shown here is derived from an EMBL/GenBank/DDBJ whole genome shotgun (WGS) entry which is preliminary data.</text>
</comment>
<accession>M6JJM0</accession>
<evidence type="ECO:0000313" key="2">
    <source>
        <dbReference type="Proteomes" id="UP000012106"/>
    </source>
</evidence>
<reference evidence="1 2" key="1">
    <citation type="submission" date="2013-01" db="EMBL/GenBank/DDBJ databases">
        <authorList>
            <person name="Harkins D.M."/>
            <person name="Durkin A.S."/>
            <person name="Brinkac L.M."/>
            <person name="Haft D.H."/>
            <person name="Selengut J.D."/>
            <person name="Sanka R."/>
            <person name="DePew J."/>
            <person name="Purushe J."/>
            <person name="Hartskeerl R.A."/>
            <person name="Ahmed A."/>
            <person name="van der Linden H."/>
            <person name="Goris M.G.A."/>
            <person name="Vinetz J.M."/>
            <person name="Sutton G.G."/>
            <person name="Nierman W.C."/>
            <person name="Fouts D.E."/>
        </authorList>
    </citation>
    <scope>NUCLEOTIDE SEQUENCE [LARGE SCALE GENOMIC DNA]</scope>
    <source>
        <strain evidence="1 2">MAVJ 401</strain>
    </source>
</reference>
<protein>
    <submittedName>
        <fullName evidence="1">Uncharacterized protein</fullName>
    </submittedName>
</protein>
<organism evidence="1 2">
    <name type="scientific">Leptospira santarosai serovar Arenal str. MAVJ 401</name>
    <dbReference type="NCBI Taxonomy" id="1049976"/>
    <lineage>
        <taxon>Bacteria</taxon>
        <taxon>Pseudomonadati</taxon>
        <taxon>Spirochaetota</taxon>
        <taxon>Spirochaetia</taxon>
        <taxon>Leptospirales</taxon>
        <taxon>Leptospiraceae</taxon>
        <taxon>Leptospira</taxon>
    </lineage>
</organism>
<dbReference type="EMBL" id="AHMU02000037">
    <property type="protein sequence ID" value="EMN22084.1"/>
    <property type="molecule type" value="Genomic_DNA"/>
</dbReference>
<sequence>MIFLTSNEFSKLLAIRTDAQFSVVVTDLYKINYLNVYHKTPFHLSSIESNAKAIVAEIPKELKQKRGREPFLAVKFASDPPKFSFSKFK</sequence>
<evidence type="ECO:0000313" key="1">
    <source>
        <dbReference type="EMBL" id="EMN22084.1"/>
    </source>
</evidence>
<name>M6JJM0_9LEPT</name>
<proteinExistence type="predicted"/>
<gene>
    <name evidence="1" type="ORF">LEP1GSC063_4300</name>
</gene>